<feature type="domain" description="Phospholipid/glycerol acyltransferase" evidence="4">
    <location>
        <begin position="37"/>
        <end position="150"/>
    </location>
</feature>
<dbReference type="SUPFAM" id="SSF69593">
    <property type="entry name" value="Glycerol-3-phosphate (1)-acyltransferase"/>
    <property type="match status" value="1"/>
</dbReference>
<sequence>MDVTYRLANALGRGVLGALGVDVRLHGVERIPEHGPVLLAANHCSFLDFVTVERAAIERGRFVRFLTRHDMWVPGVGAAMDAMRHVPVDRQAPAAAYLTARRLLREGEAVGVFPEAGLSHAFTIRSMMPGVAALSRETGTTVVPLAQWGAQRITTAGDPTRRPDLTRGRVVDVSVGPPFTVPADGDLRDWTAYLGEVLTGLLEELQRLPHHRPRPHEHAPWHPAHLGGQAPTLARAAELDDPPFSAIAPTWGPAARAPGGSATAPAAPRASTATAAASASPRDRPGR</sequence>
<dbReference type="GO" id="GO:0003841">
    <property type="term" value="F:1-acylglycerol-3-phosphate O-acyltransferase activity"/>
    <property type="evidence" value="ECO:0007669"/>
    <property type="project" value="TreeGrafter"/>
</dbReference>
<dbReference type="PANTHER" id="PTHR10434:SF55">
    <property type="entry name" value="POSSIBLE ACYLTRANSFERASE"/>
    <property type="match status" value="1"/>
</dbReference>
<dbReference type="EMBL" id="RDBE01000001">
    <property type="protein sequence ID" value="RLV50607.1"/>
    <property type="molecule type" value="Genomic_DNA"/>
</dbReference>
<dbReference type="SMART" id="SM00563">
    <property type="entry name" value="PlsC"/>
    <property type="match status" value="1"/>
</dbReference>
<name>A0A3L8P6M3_9ACTN</name>
<feature type="region of interest" description="Disordered" evidence="3">
    <location>
        <begin position="243"/>
        <end position="287"/>
    </location>
</feature>
<dbReference type="PANTHER" id="PTHR10434">
    <property type="entry name" value="1-ACYL-SN-GLYCEROL-3-PHOSPHATE ACYLTRANSFERASE"/>
    <property type="match status" value="1"/>
</dbReference>
<dbReference type="GO" id="GO:0006654">
    <property type="term" value="P:phosphatidic acid biosynthetic process"/>
    <property type="evidence" value="ECO:0007669"/>
    <property type="project" value="TreeGrafter"/>
</dbReference>
<dbReference type="Pfam" id="PF01553">
    <property type="entry name" value="Acyltransferase"/>
    <property type="match status" value="1"/>
</dbReference>
<evidence type="ECO:0000256" key="1">
    <source>
        <dbReference type="ARBA" id="ARBA00022679"/>
    </source>
</evidence>
<keyword evidence="6" id="KW-1185">Reference proteome</keyword>
<evidence type="ECO:0000313" key="5">
    <source>
        <dbReference type="EMBL" id="RLV50607.1"/>
    </source>
</evidence>
<feature type="compositionally biased region" description="Low complexity" evidence="3">
    <location>
        <begin position="252"/>
        <end position="280"/>
    </location>
</feature>
<dbReference type="InterPro" id="IPR002123">
    <property type="entry name" value="Plipid/glycerol_acylTrfase"/>
</dbReference>
<keyword evidence="1 5" id="KW-0808">Transferase</keyword>
<comment type="caution">
    <text evidence="5">The sequence shown here is derived from an EMBL/GenBank/DDBJ whole genome shotgun (WGS) entry which is preliminary data.</text>
</comment>
<proteinExistence type="predicted"/>
<dbReference type="GO" id="GO:0005886">
    <property type="term" value="C:plasma membrane"/>
    <property type="evidence" value="ECO:0007669"/>
    <property type="project" value="TreeGrafter"/>
</dbReference>
<gene>
    <name evidence="5" type="ORF">D9V37_01155</name>
</gene>
<dbReference type="AlphaFoldDB" id="A0A3L8P6M3"/>
<dbReference type="RefSeq" id="WP_121804289.1">
    <property type="nucleotide sequence ID" value="NZ_RDBE01000001.1"/>
</dbReference>
<evidence type="ECO:0000259" key="4">
    <source>
        <dbReference type="SMART" id="SM00563"/>
    </source>
</evidence>
<protein>
    <submittedName>
        <fullName evidence="5">1-acyl-sn-glycerol-3-phosphate acyltransferase</fullName>
    </submittedName>
</protein>
<accession>A0A3L8P6M3</accession>
<reference evidence="5 6" key="1">
    <citation type="submission" date="2018-10" db="EMBL/GenBank/DDBJ databases">
        <title>Marmoricola sp. 4Q3S-7 whole genome shotgun sequence.</title>
        <authorList>
            <person name="Li F."/>
        </authorList>
    </citation>
    <scope>NUCLEOTIDE SEQUENCE [LARGE SCALE GENOMIC DNA]</scope>
    <source>
        <strain evidence="5 6">4Q3S-7</strain>
    </source>
</reference>
<evidence type="ECO:0000256" key="2">
    <source>
        <dbReference type="ARBA" id="ARBA00023315"/>
    </source>
</evidence>
<evidence type="ECO:0000313" key="6">
    <source>
        <dbReference type="Proteomes" id="UP000281708"/>
    </source>
</evidence>
<dbReference type="OrthoDB" id="3210041at2"/>
<keyword evidence="2 5" id="KW-0012">Acyltransferase</keyword>
<dbReference type="CDD" id="cd07989">
    <property type="entry name" value="LPLAT_AGPAT-like"/>
    <property type="match status" value="1"/>
</dbReference>
<organism evidence="5 6">
    <name type="scientific">Nocardioides mangrovicus</name>
    <dbReference type="NCBI Taxonomy" id="2478913"/>
    <lineage>
        <taxon>Bacteria</taxon>
        <taxon>Bacillati</taxon>
        <taxon>Actinomycetota</taxon>
        <taxon>Actinomycetes</taxon>
        <taxon>Propionibacteriales</taxon>
        <taxon>Nocardioidaceae</taxon>
        <taxon>Nocardioides</taxon>
    </lineage>
</organism>
<dbReference type="Proteomes" id="UP000281708">
    <property type="component" value="Unassembled WGS sequence"/>
</dbReference>
<evidence type="ECO:0000256" key="3">
    <source>
        <dbReference type="SAM" id="MobiDB-lite"/>
    </source>
</evidence>